<dbReference type="PANTHER" id="PTHR11360:SF284">
    <property type="entry name" value="EG:103B4.3 PROTEIN-RELATED"/>
    <property type="match status" value="1"/>
</dbReference>
<feature type="transmembrane region" description="Helical" evidence="1">
    <location>
        <begin position="330"/>
        <end position="353"/>
    </location>
</feature>
<dbReference type="CDD" id="cd17355">
    <property type="entry name" value="MFS_YcxA_like"/>
    <property type="match status" value="1"/>
</dbReference>
<dbReference type="EMBL" id="CAEZWO010000010">
    <property type="protein sequence ID" value="CAB4651621.1"/>
    <property type="molecule type" value="Genomic_DNA"/>
</dbReference>
<feature type="transmembrane region" description="Helical" evidence="1">
    <location>
        <begin position="54"/>
        <end position="75"/>
    </location>
</feature>
<evidence type="ECO:0000259" key="2">
    <source>
        <dbReference type="PROSITE" id="PS50850"/>
    </source>
</evidence>
<feature type="transmembrane region" description="Helical" evidence="1">
    <location>
        <begin position="238"/>
        <end position="261"/>
    </location>
</feature>
<dbReference type="SUPFAM" id="SSF103473">
    <property type="entry name" value="MFS general substrate transporter"/>
    <property type="match status" value="1"/>
</dbReference>
<dbReference type="InterPro" id="IPR011701">
    <property type="entry name" value="MFS"/>
</dbReference>
<feature type="transmembrane region" description="Helical" evidence="1">
    <location>
        <begin position="365"/>
        <end position="388"/>
    </location>
</feature>
<keyword evidence="1" id="KW-0472">Membrane</keyword>
<gene>
    <name evidence="3" type="ORF">UFOPK2254_00188</name>
</gene>
<proteinExistence type="predicted"/>
<dbReference type="PANTHER" id="PTHR11360">
    <property type="entry name" value="MONOCARBOXYLATE TRANSPORTER"/>
    <property type="match status" value="1"/>
</dbReference>
<dbReference type="Pfam" id="PF07690">
    <property type="entry name" value="MFS_1"/>
    <property type="match status" value="1"/>
</dbReference>
<protein>
    <submittedName>
        <fullName evidence="3">Unannotated protein</fullName>
    </submittedName>
</protein>
<feature type="transmembrane region" description="Helical" evidence="1">
    <location>
        <begin position="173"/>
        <end position="193"/>
    </location>
</feature>
<dbReference type="Gene3D" id="1.20.1250.20">
    <property type="entry name" value="MFS general substrate transporter like domains"/>
    <property type="match status" value="2"/>
</dbReference>
<feature type="transmembrane region" description="Helical" evidence="1">
    <location>
        <begin position="273"/>
        <end position="294"/>
    </location>
</feature>
<feature type="transmembrane region" description="Helical" evidence="1">
    <location>
        <begin position="306"/>
        <end position="324"/>
    </location>
</feature>
<feature type="transmembrane region" description="Helical" evidence="1">
    <location>
        <begin position="84"/>
        <end position="103"/>
    </location>
</feature>
<reference evidence="3" key="1">
    <citation type="submission" date="2020-05" db="EMBL/GenBank/DDBJ databases">
        <authorList>
            <person name="Chiriac C."/>
            <person name="Salcher M."/>
            <person name="Ghai R."/>
            <person name="Kavagutti S V."/>
        </authorList>
    </citation>
    <scope>NUCLEOTIDE SEQUENCE</scope>
</reference>
<dbReference type="AlphaFoldDB" id="A0A6J6KPU1"/>
<dbReference type="InterPro" id="IPR050327">
    <property type="entry name" value="Proton-linked_MCT"/>
</dbReference>
<keyword evidence="1" id="KW-0812">Transmembrane</keyword>
<keyword evidence="1" id="KW-1133">Transmembrane helix</keyword>
<evidence type="ECO:0000256" key="1">
    <source>
        <dbReference type="SAM" id="Phobius"/>
    </source>
</evidence>
<dbReference type="GO" id="GO:0022857">
    <property type="term" value="F:transmembrane transporter activity"/>
    <property type="evidence" value="ECO:0007669"/>
    <property type="project" value="InterPro"/>
</dbReference>
<feature type="transmembrane region" description="Helical" evidence="1">
    <location>
        <begin position="109"/>
        <end position="131"/>
    </location>
</feature>
<feature type="transmembrane region" description="Helical" evidence="1">
    <location>
        <begin position="143"/>
        <end position="167"/>
    </location>
</feature>
<accession>A0A6J6KPU1</accession>
<feature type="transmembrane region" description="Helical" evidence="1">
    <location>
        <begin position="394"/>
        <end position="416"/>
    </location>
</feature>
<dbReference type="PROSITE" id="PS50850">
    <property type="entry name" value="MFS"/>
    <property type="match status" value="1"/>
</dbReference>
<name>A0A6J6KPU1_9ZZZZ</name>
<feature type="domain" description="Major facilitator superfamily (MFS) profile" evidence="2">
    <location>
        <begin position="17"/>
        <end position="420"/>
    </location>
</feature>
<evidence type="ECO:0000313" key="3">
    <source>
        <dbReference type="EMBL" id="CAB4651621.1"/>
    </source>
</evidence>
<dbReference type="InterPro" id="IPR036259">
    <property type="entry name" value="MFS_trans_sf"/>
</dbReference>
<organism evidence="3">
    <name type="scientific">freshwater metagenome</name>
    <dbReference type="NCBI Taxonomy" id="449393"/>
    <lineage>
        <taxon>unclassified sequences</taxon>
        <taxon>metagenomes</taxon>
        <taxon>ecological metagenomes</taxon>
    </lineage>
</organism>
<dbReference type="InterPro" id="IPR020846">
    <property type="entry name" value="MFS_dom"/>
</dbReference>
<sequence length="426" mass="45918">MLKAQPVKARKFHPAWVAAAITFLTLVASAGFRSAPSVLIMPLEMSFGWTRDQISLAVSINVLLFGLTAPFSAALMERFGIRKVVMLALMTVGLGASGTIFMTSPWHLLMLWGVVVGIGTGSMALVFAASIANRWFVKRRGIVIGLLTAATATGQLVFLPGLSYLAVHHGWKSVSLTVGGGALIMVPIVALFLRERPSDLGLLPYGAPDDWEPPKKHSMNAGKLAIVTLKESVKVRDFWYLVASFFVCGLSTSGLMGTHFIPAAMDHGMGQIAAASLLALVGVFDVVGTIFSGWLTDKYDPRKLLFFYYFLRGVSLFLLPSILFKSVHPSTLVFVIFYGLDWVATVPPTILLCRSILGPARATVVYGWVFAAHQIGGAIAAYGAAIFRVKFGDYAAAFYASGFFCIITSVLVLRIAKGIPTKDLTL</sequence>